<sequence length="552" mass="61646">MEDAGGGGGGGGGGLRDALACPVCSDLLRDPVMVSGCGHNLCRACVAKCWGPLERSLRCPQCREPLPLQRLLQPNEVLGAIAQRVRRQGGTRPEAPRPAGAVDDDGGDAEGPSIAPGSAPIAGTAAGVFWGMSGEPLEHPDKSKRERKAKTHDEERDELLKQMEVEEQQVIWEWKELKGFLEEWERHWLNHLEELKRDVFRGSYGQSVPKAVNEDSLRHNLLREPGREQLPNRSSQDVEISRKSMGDGVLKIDFTIAELKQRLASFSWKRAVLQEALLHLKEELQLEMNGNAGYSITSPFQSTLSHLSQEDRKEMSAEMLQELTPLKRTSGLLEEESLTTPTAVPRKIKEEETGVSAEHIRVLNEIKKEDPEQTGPEPMELPATRLPRSEGNTSQSYLQIAVEGQEGNALAKNKGPRRSYGEAAVRKRKEKCYPCPDCGKIFRQFGVLITHHRLHTGEKPYSCAYCAKGFSDYSNLIAHQRTHTGEKPYRCADCGKSFTRSTTLTIHRRGHTREKPFLCPQCGKRFSRASNLTIHQRTHAGERNQHIVILNK</sequence>
<evidence type="ECO:0000259" key="8">
    <source>
        <dbReference type="PROSITE" id="PS50157"/>
    </source>
</evidence>
<reference evidence="9" key="1">
    <citation type="submission" date="2025-05" db="UniProtKB">
        <authorList>
            <consortium name="RefSeq"/>
        </authorList>
    </citation>
    <scope>NUCLEOTIDE SEQUENCE [LARGE SCALE GENOMIC DNA]</scope>
</reference>
<accession>A0ABM5FHS0</accession>
<keyword evidence="9" id="KW-1185">Reference proteome</keyword>
<dbReference type="Pfam" id="PF00096">
    <property type="entry name" value="zf-C2H2"/>
    <property type="match status" value="4"/>
</dbReference>
<protein>
    <submittedName>
        <fullName evidence="10">Uncharacterized protein isoform X1</fullName>
    </submittedName>
</protein>
<dbReference type="SMART" id="SM00184">
    <property type="entry name" value="RING"/>
    <property type="match status" value="1"/>
</dbReference>
<keyword evidence="1" id="KW-0479">Metal-binding</keyword>
<dbReference type="PROSITE" id="PS50157">
    <property type="entry name" value="ZINC_FINGER_C2H2_2"/>
    <property type="match status" value="4"/>
</dbReference>
<dbReference type="CDD" id="cd16594">
    <property type="entry name" value="RING-HC_TRIM7-like_C-IV"/>
    <property type="match status" value="1"/>
</dbReference>
<feature type="domain" description="C2H2-type" evidence="8">
    <location>
        <begin position="489"/>
        <end position="516"/>
    </location>
</feature>
<evidence type="ECO:0000256" key="1">
    <source>
        <dbReference type="ARBA" id="ARBA00022723"/>
    </source>
</evidence>
<dbReference type="SMART" id="SM00355">
    <property type="entry name" value="ZnF_C2H2"/>
    <property type="match status" value="4"/>
</dbReference>
<feature type="region of interest" description="Disordered" evidence="6">
    <location>
        <begin position="369"/>
        <end position="390"/>
    </location>
</feature>
<feature type="domain" description="RING-type" evidence="7">
    <location>
        <begin position="21"/>
        <end position="63"/>
    </location>
</feature>
<feature type="region of interest" description="Disordered" evidence="6">
    <location>
        <begin position="131"/>
        <end position="155"/>
    </location>
</feature>
<dbReference type="InterPro" id="IPR001841">
    <property type="entry name" value="Znf_RING"/>
</dbReference>
<evidence type="ECO:0000256" key="4">
    <source>
        <dbReference type="ARBA" id="ARBA00022833"/>
    </source>
</evidence>
<dbReference type="Gene3D" id="3.30.40.10">
    <property type="entry name" value="Zinc/RING finger domain, C3HC4 (zinc finger)"/>
    <property type="match status" value="1"/>
</dbReference>
<reference evidence="10" key="2">
    <citation type="submission" date="2025-08" db="UniProtKB">
        <authorList>
            <consortium name="RefSeq"/>
        </authorList>
    </citation>
    <scope>IDENTIFICATION</scope>
</reference>
<evidence type="ECO:0000256" key="3">
    <source>
        <dbReference type="ARBA" id="ARBA00022771"/>
    </source>
</evidence>
<feature type="domain" description="C2H2-type" evidence="8">
    <location>
        <begin position="517"/>
        <end position="544"/>
    </location>
</feature>
<evidence type="ECO:0000313" key="10">
    <source>
        <dbReference type="RefSeq" id="XP_072844954.1"/>
    </source>
</evidence>
<keyword evidence="3 5" id="KW-0863">Zinc-finger</keyword>
<keyword evidence="2" id="KW-0677">Repeat</keyword>
<dbReference type="Pfam" id="PF15227">
    <property type="entry name" value="zf-C3HC4_4"/>
    <property type="match status" value="1"/>
</dbReference>
<dbReference type="GeneID" id="110087273"/>
<dbReference type="InterPro" id="IPR013087">
    <property type="entry name" value="Znf_C2H2_type"/>
</dbReference>
<dbReference type="PROSITE" id="PS50089">
    <property type="entry name" value="ZF_RING_2"/>
    <property type="match status" value="1"/>
</dbReference>
<evidence type="ECO:0000256" key="2">
    <source>
        <dbReference type="ARBA" id="ARBA00022737"/>
    </source>
</evidence>
<dbReference type="PROSITE" id="PS00518">
    <property type="entry name" value="ZF_RING_1"/>
    <property type="match status" value="1"/>
</dbReference>
<dbReference type="PANTHER" id="PTHR23226">
    <property type="entry name" value="ZINC FINGER AND SCAN DOMAIN-CONTAINING"/>
    <property type="match status" value="1"/>
</dbReference>
<dbReference type="SUPFAM" id="SSF57667">
    <property type="entry name" value="beta-beta-alpha zinc fingers"/>
    <property type="match status" value="2"/>
</dbReference>
<feature type="domain" description="C2H2-type" evidence="8">
    <location>
        <begin position="461"/>
        <end position="488"/>
    </location>
</feature>
<dbReference type="InterPro" id="IPR013083">
    <property type="entry name" value="Znf_RING/FYVE/PHD"/>
</dbReference>
<feature type="region of interest" description="Disordered" evidence="6">
    <location>
        <begin position="85"/>
        <end position="118"/>
    </location>
</feature>
<dbReference type="Proteomes" id="UP001652642">
    <property type="component" value="Chromosome 2"/>
</dbReference>
<evidence type="ECO:0000313" key="9">
    <source>
        <dbReference type="Proteomes" id="UP001652642"/>
    </source>
</evidence>
<dbReference type="PANTHER" id="PTHR23226:SF377">
    <property type="entry name" value="ZINC FINGER AND SCAN DOMAIN-CONTAINING PROTEIN 20"/>
    <property type="match status" value="1"/>
</dbReference>
<dbReference type="InterPro" id="IPR017907">
    <property type="entry name" value="Znf_RING_CS"/>
</dbReference>
<dbReference type="PROSITE" id="PS00028">
    <property type="entry name" value="ZINC_FINGER_C2H2_1"/>
    <property type="match status" value="4"/>
</dbReference>
<evidence type="ECO:0000256" key="6">
    <source>
        <dbReference type="SAM" id="MobiDB-lite"/>
    </source>
</evidence>
<evidence type="ECO:0000259" key="7">
    <source>
        <dbReference type="PROSITE" id="PS50089"/>
    </source>
</evidence>
<organism evidence="9 10">
    <name type="scientific">Pogona vitticeps</name>
    <name type="common">central bearded dragon</name>
    <dbReference type="NCBI Taxonomy" id="103695"/>
    <lineage>
        <taxon>Eukaryota</taxon>
        <taxon>Metazoa</taxon>
        <taxon>Chordata</taxon>
        <taxon>Craniata</taxon>
        <taxon>Vertebrata</taxon>
        <taxon>Euteleostomi</taxon>
        <taxon>Lepidosauria</taxon>
        <taxon>Squamata</taxon>
        <taxon>Bifurcata</taxon>
        <taxon>Unidentata</taxon>
        <taxon>Episquamata</taxon>
        <taxon>Toxicofera</taxon>
        <taxon>Iguania</taxon>
        <taxon>Acrodonta</taxon>
        <taxon>Agamidae</taxon>
        <taxon>Amphibolurinae</taxon>
        <taxon>Pogona</taxon>
    </lineage>
</organism>
<feature type="domain" description="C2H2-type" evidence="8">
    <location>
        <begin position="433"/>
        <end position="460"/>
    </location>
</feature>
<gene>
    <name evidence="10" type="primary">LOC110087273</name>
</gene>
<keyword evidence="4" id="KW-0862">Zinc</keyword>
<dbReference type="RefSeq" id="XP_072844954.1">
    <property type="nucleotide sequence ID" value="XM_072988853.1"/>
</dbReference>
<dbReference type="Gene3D" id="3.30.160.60">
    <property type="entry name" value="Classic Zinc Finger"/>
    <property type="match status" value="4"/>
</dbReference>
<dbReference type="SUPFAM" id="SSF57850">
    <property type="entry name" value="RING/U-box"/>
    <property type="match status" value="1"/>
</dbReference>
<proteinExistence type="predicted"/>
<evidence type="ECO:0000256" key="5">
    <source>
        <dbReference type="PROSITE-ProRule" id="PRU00042"/>
    </source>
</evidence>
<dbReference type="InterPro" id="IPR036236">
    <property type="entry name" value="Znf_C2H2_sf"/>
</dbReference>
<name>A0ABM5FHS0_9SAUR</name>